<feature type="transmembrane region" description="Helical" evidence="8">
    <location>
        <begin position="21"/>
        <end position="43"/>
    </location>
</feature>
<keyword evidence="6 8" id="KW-1133">Transmembrane helix</keyword>
<feature type="transmembrane region" description="Helical" evidence="8">
    <location>
        <begin position="208"/>
        <end position="227"/>
    </location>
</feature>
<evidence type="ECO:0000256" key="5">
    <source>
        <dbReference type="ARBA" id="ARBA00022692"/>
    </source>
</evidence>
<evidence type="ECO:0000313" key="10">
    <source>
        <dbReference type="EMBL" id="MFD1398998.1"/>
    </source>
</evidence>
<gene>
    <name evidence="10" type="ORF">ACFQ41_06725</name>
</gene>
<comment type="subcellular location">
    <subcellularLocation>
        <location evidence="1">Cell membrane</location>
        <topology evidence="1">Multi-pass membrane protein</topology>
    </subcellularLocation>
</comment>
<feature type="transmembrane region" description="Helical" evidence="8">
    <location>
        <begin position="98"/>
        <end position="116"/>
    </location>
</feature>
<accession>A0ABW4BGG0</accession>
<evidence type="ECO:0000259" key="9">
    <source>
        <dbReference type="PROSITE" id="PS51105"/>
    </source>
</evidence>
<dbReference type="PANTHER" id="PTHR33989">
    <property type="match status" value="1"/>
</dbReference>
<keyword evidence="11" id="KW-1185">Reference proteome</keyword>
<reference evidence="11" key="1">
    <citation type="journal article" date="2019" name="Int. J. Syst. Evol. Microbiol.">
        <title>The Global Catalogue of Microorganisms (GCM) 10K type strain sequencing project: providing services to taxonomists for standard genome sequencing and annotation.</title>
        <authorList>
            <consortium name="The Broad Institute Genomics Platform"/>
            <consortium name="The Broad Institute Genome Sequencing Center for Infectious Disease"/>
            <person name="Wu L."/>
            <person name="Ma J."/>
        </authorList>
    </citation>
    <scope>NUCLEOTIDE SEQUENCE [LARGE SCALE GENOMIC DNA]</scope>
    <source>
        <strain evidence="11">CCM 9110</strain>
    </source>
</reference>
<keyword evidence="2" id="KW-0813">Transport</keyword>
<dbReference type="EMBL" id="JBHTOA010000030">
    <property type="protein sequence ID" value="MFD1398998.1"/>
    <property type="molecule type" value="Genomic_DNA"/>
</dbReference>
<keyword evidence="4" id="KW-0762">Sugar transport</keyword>
<keyword evidence="5 8" id="KW-0812">Transmembrane</keyword>
<keyword evidence="3" id="KW-1003">Cell membrane</keyword>
<evidence type="ECO:0000256" key="3">
    <source>
        <dbReference type="ARBA" id="ARBA00022475"/>
    </source>
</evidence>
<comment type="caution">
    <text evidence="10">The sequence shown here is derived from an EMBL/GenBank/DDBJ whole genome shotgun (WGS) entry which is preliminary data.</text>
</comment>
<protein>
    <submittedName>
        <fullName evidence="10">PTS transporter subunit EIIC</fullName>
    </submittedName>
</protein>
<name>A0ABW4BGG0_9LACO</name>
<dbReference type="Proteomes" id="UP001597199">
    <property type="component" value="Unassembled WGS sequence"/>
</dbReference>
<dbReference type="PROSITE" id="PS51105">
    <property type="entry name" value="PTS_EIIC_TYPE_3"/>
    <property type="match status" value="1"/>
</dbReference>
<feature type="transmembrane region" description="Helical" evidence="8">
    <location>
        <begin position="300"/>
        <end position="328"/>
    </location>
</feature>
<organism evidence="10 11">
    <name type="scientific">Lacticaseibacillus suilingensis</name>
    <dbReference type="NCBI Taxonomy" id="2799577"/>
    <lineage>
        <taxon>Bacteria</taxon>
        <taxon>Bacillati</taxon>
        <taxon>Bacillota</taxon>
        <taxon>Bacilli</taxon>
        <taxon>Lactobacillales</taxon>
        <taxon>Lactobacillaceae</taxon>
        <taxon>Lacticaseibacillus</taxon>
    </lineage>
</organism>
<feature type="transmembrane region" description="Helical" evidence="8">
    <location>
        <begin position="148"/>
        <end position="170"/>
    </location>
</feature>
<dbReference type="RefSeq" id="WP_204118191.1">
    <property type="nucleotide sequence ID" value="NZ_BOLV01000003.1"/>
</dbReference>
<dbReference type="InterPro" id="IPR003352">
    <property type="entry name" value="PTS_EIIC"/>
</dbReference>
<dbReference type="Pfam" id="PF02378">
    <property type="entry name" value="PTS_EIIC"/>
    <property type="match status" value="1"/>
</dbReference>
<evidence type="ECO:0000256" key="4">
    <source>
        <dbReference type="ARBA" id="ARBA00022597"/>
    </source>
</evidence>
<feature type="transmembrane region" description="Helical" evidence="8">
    <location>
        <begin position="348"/>
        <end position="368"/>
    </location>
</feature>
<evidence type="ECO:0000313" key="11">
    <source>
        <dbReference type="Proteomes" id="UP001597199"/>
    </source>
</evidence>
<proteinExistence type="predicted"/>
<dbReference type="InterPro" id="IPR004501">
    <property type="entry name" value="PTS_EIIC_3"/>
</dbReference>
<feature type="transmembrane region" description="Helical" evidence="8">
    <location>
        <begin position="274"/>
        <end position="294"/>
    </location>
</feature>
<feature type="transmembrane region" description="Helical" evidence="8">
    <location>
        <begin position="122"/>
        <end position="141"/>
    </location>
</feature>
<feature type="domain" description="PTS EIIC type-3" evidence="9">
    <location>
        <begin position="1"/>
        <end position="368"/>
    </location>
</feature>
<feature type="transmembrane region" description="Helical" evidence="8">
    <location>
        <begin position="63"/>
        <end position="86"/>
    </location>
</feature>
<feature type="transmembrane region" description="Helical" evidence="8">
    <location>
        <begin position="239"/>
        <end position="262"/>
    </location>
</feature>
<evidence type="ECO:0000256" key="7">
    <source>
        <dbReference type="ARBA" id="ARBA00023136"/>
    </source>
</evidence>
<feature type="transmembrane region" description="Helical" evidence="8">
    <location>
        <begin position="182"/>
        <end position="201"/>
    </location>
</feature>
<evidence type="ECO:0000256" key="6">
    <source>
        <dbReference type="ARBA" id="ARBA00022989"/>
    </source>
</evidence>
<dbReference type="PANTHER" id="PTHR33989:SF4">
    <property type="entry name" value="PTS SYSTEM N,N'-DIACETYLCHITOBIOSE-SPECIFIC EIIC COMPONENT"/>
    <property type="match status" value="1"/>
</dbReference>
<keyword evidence="7 8" id="KW-0472">Membrane</keyword>
<sequence>MKKLLHRYFHSRFYEILTATFQPLLPLVLLGTYAQALLVAAFSRNGFFTEVFGIKSWLPGYALIRQGLSMLTAYTLGLLGLLTAIFAARAVARRNPTLAMLVAGVGFLVLNTTRLAMLGPGLGLGGLLMGLVFGLLVGWLLNLARPRLTASLIIIFAVAIRLGLNALAVGEISPSFTGIPHGGVGVLLAVIANSVLAWFGLTPLIDPLSPLLTGPTATANLTAVLAHKTVPYLTTIGTLYRPFALFGGVGGTLGLIIAILLADRRRTQRQLAKWSLVPGLVNLNLPLLVGYPLLLNPLMLIPFTLAPLAATALAWVALHLHLMTAAVYHVPATTPGPMLAWLATNGNWPALIVAVIGLAASVAIYWPFVKMLEEVAPDV</sequence>
<dbReference type="InterPro" id="IPR051088">
    <property type="entry name" value="PTS_Sugar-EIIC/EIIB"/>
</dbReference>
<evidence type="ECO:0000256" key="8">
    <source>
        <dbReference type="SAM" id="Phobius"/>
    </source>
</evidence>
<evidence type="ECO:0000256" key="2">
    <source>
        <dbReference type="ARBA" id="ARBA00022448"/>
    </source>
</evidence>
<evidence type="ECO:0000256" key="1">
    <source>
        <dbReference type="ARBA" id="ARBA00004651"/>
    </source>
</evidence>